<dbReference type="EMBL" id="SEWG01000001">
    <property type="protein sequence ID" value="RYU92067.1"/>
    <property type="molecule type" value="Genomic_DNA"/>
</dbReference>
<evidence type="ECO:0000313" key="9">
    <source>
        <dbReference type="EMBL" id="RYU92067.1"/>
    </source>
</evidence>
<keyword evidence="10" id="KW-1185">Reference proteome</keyword>
<evidence type="ECO:0000256" key="4">
    <source>
        <dbReference type="ARBA" id="ARBA00022692"/>
    </source>
</evidence>
<dbReference type="CDD" id="cd05709">
    <property type="entry name" value="S2P-M50"/>
    <property type="match status" value="1"/>
</dbReference>
<name>A0A4Q5LRJ2_9SPHI</name>
<accession>A0A4Q5LRJ2</accession>
<comment type="cofactor">
    <cofactor evidence="1">
        <name>Zn(2+)</name>
        <dbReference type="ChEBI" id="CHEBI:29105"/>
    </cofactor>
</comment>
<protein>
    <submittedName>
        <fullName evidence="9">M50 family peptidase</fullName>
    </submittedName>
</protein>
<dbReference type="GO" id="GO:0016020">
    <property type="term" value="C:membrane"/>
    <property type="evidence" value="ECO:0007669"/>
    <property type="project" value="UniProtKB-SubCell"/>
</dbReference>
<comment type="similarity">
    <text evidence="3">Belongs to the peptidase M50B family.</text>
</comment>
<evidence type="ECO:0000259" key="8">
    <source>
        <dbReference type="Pfam" id="PF02163"/>
    </source>
</evidence>
<dbReference type="OrthoDB" id="927026at2"/>
<gene>
    <name evidence="9" type="ORF">EWM62_01095</name>
</gene>
<evidence type="ECO:0000256" key="3">
    <source>
        <dbReference type="ARBA" id="ARBA00007931"/>
    </source>
</evidence>
<evidence type="ECO:0000256" key="5">
    <source>
        <dbReference type="ARBA" id="ARBA00022989"/>
    </source>
</evidence>
<evidence type="ECO:0000256" key="6">
    <source>
        <dbReference type="ARBA" id="ARBA00023136"/>
    </source>
</evidence>
<sequence>MKALKKFGPGLVILILMLCAGYAAGRGFSVFPKGHKPNGFLFLLLTIIAIFSTLAIHELGHLLTGLAQGFRFELFVVGLLGIKRENNKVKIYLNKDIGMMGGIAATVPVQQSPDNRKKFARMVIAGPAASLLFGIVAFLLTIYCTSGAGRGFWMVSGACSLGLVLATTLPSKSGIFFTDRARFQRLISKGEAGAIEEAMLSLIAQSTIDNSAKNIDLNQARLLQTDDEAFMRFWGYYYEYQYYKDNRLQNETDAAKQKLVAVKGDMSPAVWKALQIDEPTPDAL</sequence>
<evidence type="ECO:0000313" key="10">
    <source>
        <dbReference type="Proteomes" id="UP000293331"/>
    </source>
</evidence>
<feature type="transmembrane region" description="Helical" evidence="7">
    <location>
        <begin position="119"/>
        <end position="140"/>
    </location>
</feature>
<dbReference type="InterPro" id="IPR008915">
    <property type="entry name" value="Peptidase_M50"/>
</dbReference>
<organism evidence="9 10">
    <name type="scientific">Mucilaginibacter terrigena</name>
    <dbReference type="NCBI Taxonomy" id="2492395"/>
    <lineage>
        <taxon>Bacteria</taxon>
        <taxon>Pseudomonadati</taxon>
        <taxon>Bacteroidota</taxon>
        <taxon>Sphingobacteriia</taxon>
        <taxon>Sphingobacteriales</taxon>
        <taxon>Sphingobacteriaceae</taxon>
        <taxon>Mucilaginibacter</taxon>
    </lineage>
</organism>
<evidence type="ECO:0000256" key="2">
    <source>
        <dbReference type="ARBA" id="ARBA00004141"/>
    </source>
</evidence>
<reference evidence="9 10" key="1">
    <citation type="submission" date="2019-02" db="EMBL/GenBank/DDBJ databases">
        <title>Bacterial novel species Mucilaginibacter sp. 17JY9-4 isolated from soil.</title>
        <authorList>
            <person name="Jung H.-Y."/>
        </authorList>
    </citation>
    <scope>NUCLEOTIDE SEQUENCE [LARGE SCALE GENOMIC DNA]</scope>
    <source>
        <strain evidence="9 10">17JY9-4</strain>
    </source>
</reference>
<dbReference type="RefSeq" id="WP_129874797.1">
    <property type="nucleotide sequence ID" value="NZ_SEWG01000001.1"/>
</dbReference>
<keyword evidence="6 7" id="KW-0472">Membrane</keyword>
<comment type="subcellular location">
    <subcellularLocation>
        <location evidence="2">Membrane</location>
        <topology evidence="2">Multi-pass membrane protein</topology>
    </subcellularLocation>
</comment>
<dbReference type="Proteomes" id="UP000293331">
    <property type="component" value="Unassembled WGS sequence"/>
</dbReference>
<dbReference type="Pfam" id="PF02163">
    <property type="entry name" value="Peptidase_M50"/>
    <property type="match status" value="1"/>
</dbReference>
<comment type="caution">
    <text evidence="9">The sequence shown here is derived from an EMBL/GenBank/DDBJ whole genome shotgun (WGS) entry which is preliminary data.</text>
</comment>
<evidence type="ECO:0000256" key="7">
    <source>
        <dbReference type="SAM" id="Phobius"/>
    </source>
</evidence>
<feature type="transmembrane region" description="Helical" evidence="7">
    <location>
        <begin position="152"/>
        <end position="170"/>
    </location>
</feature>
<keyword evidence="4 7" id="KW-0812">Transmembrane</keyword>
<dbReference type="GO" id="GO:0006508">
    <property type="term" value="P:proteolysis"/>
    <property type="evidence" value="ECO:0007669"/>
    <property type="project" value="InterPro"/>
</dbReference>
<feature type="transmembrane region" description="Helical" evidence="7">
    <location>
        <begin position="39"/>
        <end position="56"/>
    </location>
</feature>
<keyword evidence="5 7" id="KW-1133">Transmembrane helix</keyword>
<evidence type="ECO:0000256" key="1">
    <source>
        <dbReference type="ARBA" id="ARBA00001947"/>
    </source>
</evidence>
<dbReference type="AlphaFoldDB" id="A0A4Q5LRJ2"/>
<feature type="domain" description="Peptidase M50" evidence="8">
    <location>
        <begin position="46"/>
        <end position="202"/>
    </location>
</feature>
<proteinExistence type="inferred from homology"/>